<proteinExistence type="predicted"/>
<accession>A0A1M5ACH2</accession>
<keyword evidence="6" id="KW-1185">Reference proteome</keyword>
<feature type="region of interest" description="Disordered" evidence="1">
    <location>
        <begin position="17"/>
        <end position="37"/>
    </location>
</feature>
<reference evidence="5 6" key="1">
    <citation type="submission" date="2016-11" db="EMBL/GenBank/DDBJ databases">
        <authorList>
            <person name="Jaros S."/>
            <person name="Januszkiewicz K."/>
            <person name="Wedrychowicz H."/>
        </authorList>
    </citation>
    <scope>NUCLEOTIDE SEQUENCE [LARGE SCALE GENOMIC DNA]</scope>
    <source>
        <strain evidence="5 6">DSM 44523</strain>
    </source>
</reference>
<dbReference type="InterPro" id="IPR049069">
    <property type="entry name" value="MRB1590-like_C"/>
</dbReference>
<dbReference type="Pfam" id="PF09818">
    <property type="entry name" value="ABC_ATPase"/>
    <property type="match status" value="1"/>
</dbReference>
<dbReference type="InterPro" id="IPR046833">
    <property type="entry name" value="ABC_N"/>
</dbReference>
<feature type="domain" description="MRB1590-like C-terminal" evidence="4">
    <location>
        <begin position="584"/>
        <end position="684"/>
    </location>
</feature>
<sequence length="687" mass="73640">MITRSGEGARLVRAPSPNRVRVPPIGGIPHPPLSEGGHTVPYCRLGGDRRATDGGSRWSPVVAGRTAGRRDGTALGDARGSAARPAERPFPRIEYYWGVTNRGWGARGRRPGAPRRDSASTGPVTGERGGGDHTALADELRRLDGGRYGQYRGLTGRWRFPGHVLEVARVQADPYAPPSRLAVVVPAEVAELPEDLWRTPVRARALAGYLVRQVGRLLPEHGFRLDVGGQEVLDRSSCRVEDGRVVLRLGMDLPGRGRVIDGRAAERMLCRELPAAVAEGLRWAALDQGEARAFVDSVEDTDALRRALPELGLVAFVADGAVLPRRSGVDDRPLPGGGVPFASPESLRVEVELPHRGRVTGMGVPEGVSLVVGGGFHGKSTLLRALEKGVYDHVPGDGRELVVSLPDTVKIRAEDGRRVTRVDVSPFVAHLPTGADTTDFSTDNASGSTSQAASIVEAVEAGARVLLVDEDTAATNLMIRDARMQALVAKDREPLTPFVDLVRPLHRQHGVSTVLVVGGSGDYLDVADRVVMMDAYRPVEVTERAREVAATPTGRHVESAGFGSPRRRVPDPDSVEAESGGRVRVRARGRDALTLGETDVDLRAVEQVVDPSQVTGIGLAILRCVRAGHLDGTATLAEVLDRLDADLGADGVSVLAERTLDDFVVPRRHEVAAALNRLRTLRVRKLV</sequence>
<dbReference type="EMBL" id="FQVN01000003">
    <property type="protein sequence ID" value="SHF27885.1"/>
    <property type="molecule type" value="Genomic_DNA"/>
</dbReference>
<evidence type="ECO:0000259" key="4">
    <source>
        <dbReference type="Pfam" id="PF21117"/>
    </source>
</evidence>
<dbReference type="Pfam" id="PF20446">
    <property type="entry name" value="ABC_N"/>
    <property type="match status" value="1"/>
</dbReference>
<evidence type="ECO:0000259" key="2">
    <source>
        <dbReference type="Pfam" id="PF09818"/>
    </source>
</evidence>
<gene>
    <name evidence="5" type="ORF">SAMN05444320_10359</name>
</gene>
<dbReference type="InterPro" id="IPR019195">
    <property type="entry name" value="ABC_ATPase_put"/>
</dbReference>
<dbReference type="PANTHER" id="PTHR38149">
    <property type="entry name" value="ATPASE"/>
    <property type="match status" value="1"/>
</dbReference>
<feature type="region of interest" description="Disordered" evidence="1">
    <location>
        <begin position="547"/>
        <end position="581"/>
    </location>
</feature>
<feature type="domain" description="ATPase of the ABC class C-terminal" evidence="2">
    <location>
        <begin position="290"/>
        <end position="555"/>
    </location>
</feature>
<evidence type="ECO:0000256" key="1">
    <source>
        <dbReference type="SAM" id="MobiDB-lite"/>
    </source>
</evidence>
<dbReference type="Gene3D" id="3.40.50.300">
    <property type="entry name" value="P-loop containing nucleotide triphosphate hydrolases"/>
    <property type="match status" value="1"/>
</dbReference>
<name>A0A1M5ACH2_STRHI</name>
<protein>
    <submittedName>
        <fullName evidence="5">Predicted ATPase of the ABC class</fullName>
    </submittedName>
</protein>
<feature type="region of interest" description="Disordered" evidence="1">
    <location>
        <begin position="51"/>
        <end position="84"/>
    </location>
</feature>
<dbReference type="InterPro" id="IPR046834">
    <property type="entry name" value="ABC_ATPase_C"/>
</dbReference>
<evidence type="ECO:0000313" key="6">
    <source>
        <dbReference type="Proteomes" id="UP000184501"/>
    </source>
</evidence>
<dbReference type="SUPFAM" id="SSF52540">
    <property type="entry name" value="P-loop containing nucleoside triphosphate hydrolases"/>
    <property type="match status" value="1"/>
</dbReference>
<dbReference type="InterPro" id="IPR027417">
    <property type="entry name" value="P-loop_NTPase"/>
</dbReference>
<dbReference type="PANTHER" id="PTHR38149:SF1">
    <property type="entry name" value="ATPASE"/>
    <property type="match status" value="1"/>
</dbReference>
<evidence type="ECO:0000313" key="5">
    <source>
        <dbReference type="EMBL" id="SHF27885.1"/>
    </source>
</evidence>
<dbReference type="Proteomes" id="UP000184501">
    <property type="component" value="Unassembled WGS sequence"/>
</dbReference>
<organism evidence="5 6">
    <name type="scientific">Streptoalloteichus hindustanus</name>
    <dbReference type="NCBI Taxonomy" id="2017"/>
    <lineage>
        <taxon>Bacteria</taxon>
        <taxon>Bacillati</taxon>
        <taxon>Actinomycetota</taxon>
        <taxon>Actinomycetes</taxon>
        <taxon>Pseudonocardiales</taxon>
        <taxon>Pseudonocardiaceae</taxon>
        <taxon>Streptoalloteichus</taxon>
    </lineage>
</organism>
<dbReference type="AlphaFoldDB" id="A0A1M5ACH2"/>
<feature type="domain" description="ATPase of the ABC class N-terminal" evidence="3">
    <location>
        <begin position="135"/>
        <end position="280"/>
    </location>
</feature>
<evidence type="ECO:0000259" key="3">
    <source>
        <dbReference type="Pfam" id="PF20446"/>
    </source>
</evidence>
<dbReference type="Pfam" id="PF21117">
    <property type="entry name" value="MRB1590_C"/>
    <property type="match status" value="1"/>
</dbReference>
<feature type="region of interest" description="Disordered" evidence="1">
    <location>
        <begin position="106"/>
        <end position="133"/>
    </location>
</feature>